<feature type="compositionally biased region" description="Basic and acidic residues" evidence="1">
    <location>
        <begin position="389"/>
        <end position="413"/>
    </location>
</feature>
<dbReference type="Proteomes" id="UP000054359">
    <property type="component" value="Unassembled WGS sequence"/>
</dbReference>
<feature type="region of interest" description="Disordered" evidence="1">
    <location>
        <begin position="386"/>
        <end position="413"/>
    </location>
</feature>
<dbReference type="PANTHER" id="PTHR22545:SF0">
    <property type="entry name" value="CENTROSOMAL PROTEIN OF 95 KDA"/>
    <property type="match status" value="1"/>
</dbReference>
<organism evidence="3 4">
    <name type="scientific">Stegodyphus mimosarum</name>
    <name type="common">African social velvet spider</name>
    <dbReference type="NCBI Taxonomy" id="407821"/>
    <lineage>
        <taxon>Eukaryota</taxon>
        <taxon>Metazoa</taxon>
        <taxon>Ecdysozoa</taxon>
        <taxon>Arthropoda</taxon>
        <taxon>Chelicerata</taxon>
        <taxon>Arachnida</taxon>
        <taxon>Araneae</taxon>
        <taxon>Araneomorphae</taxon>
        <taxon>Entelegynae</taxon>
        <taxon>Eresoidea</taxon>
        <taxon>Eresidae</taxon>
        <taxon>Stegodyphus</taxon>
    </lineage>
</organism>
<keyword evidence="4" id="KW-1185">Reference proteome</keyword>
<gene>
    <name evidence="3" type="ORF">X975_26405</name>
</gene>
<dbReference type="AlphaFoldDB" id="A0A087UXH7"/>
<dbReference type="InterPro" id="IPR026619">
    <property type="entry name" value="CEP95"/>
</dbReference>
<evidence type="ECO:0000259" key="2">
    <source>
        <dbReference type="Pfam" id="PF19016"/>
    </source>
</evidence>
<dbReference type="PANTHER" id="PTHR22545">
    <property type="entry name" value="CENTROSOMAL PROTEIN OF 95 KDA"/>
    <property type="match status" value="1"/>
</dbReference>
<dbReference type="GO" id="GO:0000922">
    <property type="term" value="C:spindle pole"/>
    <property type="evidence" value="ECO:0007669"/>
    <property type="project" value="InterPro"/>
</dbReference>
<evidence type="ECO:0000313" key="3">
    <source>
        <dbReference type="EMBL" id="KFM82066.1"/>
    </source>
</evidence>
<sequence length="413" mass="46524">MAQHYENGYERQEEECLKFANCLVEKCKLSLPAVRCLKDIDCNLIVSLYENITGLTILDLLSCEDAVDEAHNIQAVIDALSLDLLGISLSHITGEDVVAGDVTAIYNLLEILEGIFLLTSGGKNSSTSSSYSVSSKKGIKRKISRLSSRKQKLQPGSVELAVTNENLRNKLDSSCISFGSTHSYASTSPSLGHEKTQSPVRSRDTYTDLSAGHKILRPKRIQRRVISAEISPLPSVDDVTSSVQPKLVSKVPDDHFQRSEREKKTKKEEQQQFIESPSVLNLIHTARKSKDSGSSQIRTKKAKTADPFHLKEDKGLQKKDVEELYEKNLENKIRLFLEKNSPVKKYASQTKKKYLKQMRKPMHRSSIKPCRKSFLLPHSLRHRSLSHTSAKEFHSHRCQLDGNVGKEKRMPKE</sequence>
<reference evidence="3 4" key="1">
    <citation type="submission" date="2013-11" db="EMBL/GenBank/DDBJ databases">
        <title>Genome sequencing of Stegodyphus mimosarum.</title>
        <authorList>
            <person name="Bechsgaard J."/>
        </authorList>
    </citation>
    <scope>NUCLEOTIDE SEQUENCE [LARGE SCALE GENOMIC DNA]</scope>
</reference>
<feature type="region of interest" description="Disordered" evidence="1">
    <location>
        <begin position="185"/>
        <end position="206"/>
    </location>
</feature>
<evidence type="ECO:0000313" key="4">
    <source>
        <dbReference type="Proteomes" id="UP000054359"/>
    </source>
</evidence>
<feature type="compositionally biased region" description="Basic and acidic residues" evidence="1">
    <location>
        <begin position="252"/>
        <end position="270"/>
    </location>
</feature>
<dbReference type="Pfam" id="PF19016">
    <property type="entry name" value="DUF5745"/>
    <property type="match status" value="1"/>
</dbReference>
<evidence type="ECO:0000256" key="1">
    <source>
        <dbReference type="SAM" id="MobiDB-lite"/>
    </source>
</evidence>
<feature type="region of interest" description="Disordered" evidence="1">
    <location>
        <begin position="252"/>
        <end position="273"/>
    </location>
</feature>
<proteinExistence type="predicted"/>
<feature type="domain" description="DUF5745" evidence="2">
    <location>
        <begin position="67"/>
        <end position="115"/>
    </location>
</feature>
<name>A0A087UXH7_STEMI</name>
<feature type="non-terminal residue" evidence="3">
    <location>
        <position position="413"/>
    </location>
</feature>
<dbReference type="InterPro" id="IPR044039">
    <property type="entry name" value="DUF5745"/>
</dbReference>
<dbReference type="GO" id="GO:0005813">
    <property type="term" value="C:centrosome"/>
    <property type="evidence" value="ECO:0007669"/>
    <property type="project" value="InterPro"/>
</dbReference>
<accession>A0A087UXH7</accession>
<dbReference type="EMBL" id="KK122156">
    <property type="protein sequence ID" value="KFM82066.1"/>
    <property type="molecule type" value="Genomic_DNA"/>
</dbReference>
<feature type="compositionally biased region" description="Basic and acidic residues" evidence="1">
    <location>
        <begin position="192"/>
        <end position="206"/>
    </location>
</feature>
<dbReference type="OrthoDB" id="6431608at2759"/>
<protein>
    <submittedName>
        <fullName evidence="3">Centrosomal protein</fullName>
    </submittedName>
</protein>